<sequence length="96" mass="10797">MKNNNIIIIICILMFSFFLIVVGRNLPSPSSLNVNFDAPPVQPTLPPPSLLVNVVDVFNDIIDGMITFIGIALFITIVLFFQTCWRLVQIYKGRQS</sequence>
<reference evidence="2 3" key="1">
    <citation type="journal article" date="2018" name="Front. Plant Sci.">
        <title>Red Clover (Trifolium pratense) and Zigzag Clover (T. medium) - A Picture of Genomic Similarities and Differences.</title>
        <authorList>
            <person name="Dluhosova J."/>
            <person name="Istvanek J."/>
            <person name="Nedelnik J."/>
            <person name="Repkova J."/>
        </authorList>
    </citation>
    <scope>NUCLEOTIDE SEQUENCE [LARGE SCALE GENOMIC DNA]</scope>
    <source>
        <strain evidence="3">cv. 10/8</strain>
        <tissue evidence="2">Leaf</tissue>
    </source>
</reference>
<gene>
    <name evidence="2" type="ORF">A2U01_0009807</name>
</gene>
<evidence type="ECO:0000313" key="2">
    <source>
        <dbReference type="EMBL" id="MCH88914.1"/>
    </source>
</evidence>
<name>A0A392MRK4_9FABA</name>
<dbReference type="EMBL" id="LXQA010015096">
    <property type="protein sequence ID" value="MCH88914.1"/>
    <property type="molecule type" value="Genomic_DNA"/>
</dbReference>
<dbReference type="AlphaFoldDB" id="A0A392MRK4"/>
<comment type="caution">
    <text evidence="2">The sequence shown here is derived from an EMBL/GenBank/DDBJ whole genome shotgun (WGS) entry which is preliminary data.</text>
</comment>
<keyword evidence="1" id="KW-0472">Membrane</keyword>
<keyword evidence="1" id="KW-1133">Transmembrane helix</keyword>
<organism evidence="2 3">
    <name type="scientific">Trifolium medium</name>
    <dbReference type="NCBI Taxonomy" id="97028"/>
    <lineage>
        <taxon>Eukaryota</taxon>
        <taxon>Viridiplantae</taxon>
        <taxon>Streptophyta</taxon>
        <taxon>Embryophyta</taxon>
        <taxon>Tracheophyta</taxon>
        <taxon>Spermatophyta</taxon>
        <taxon>Magnoliopsida</taxon>
        <taxon>eudicotyledons</taxon>
        <taxon>Gunneridae</taxon>
        <taxon>Pentapetalae</taxon>
        <taxon>rosids</taxon>
        <taxon>fabids</taxon>
        <taxon>Fabales</taxon>
        <taxon>Fabaceae</taxon>
        <taxon>Papilionoideae</taxon>
        <taxon>50 kb inversion clade</taxon>
        <taxon>NPAAA clade</taxon>
        <taxon>Hologalegina</taxon>
        <taxon>IRL clade</taxon>
        <taxon>Trifolieae</taxon>
        <taxon>Trifolium</taxon>
    </lineage>
</organism>
<feature type="transmembrane region" description="Helical" evidence="1">
    <location>
        <begin position="7"/>
        <end position="26"/>
    </location>
</feature>
<proteinExistence type="predicted"/>
<accession>A0A392MRK4</accession>
<dbReference type="Proteomes" id="UP000265520">
    <property type="component" value="Unassembled WGS sequence"/>
</dbReference>
<keyword evidence="3" id="KW-1185">Reference proteome</keyword>
<keyword evidence="1" id="KW-0812">Transmembrane</keyword>
<protein>
    <submittedName>
        <fullName evidence="2">Uncharacterized protein</fullName>
    </submittedName>
</protein>
<feature type="transmembrane region" description="Helical" evidence="1">
    <location>
        <begin position="65"/>
        <end position="88"/>
    </location>
</feature>
<evidence type="ECO:0000313" key="3">
    <source>
        <dbReference type="Proteomes" id="UP000265520"/>
    </source>
</evidence>
<evidence type="ECO:0000256" key="1">
    <source>
        <dbReference type="SAM" id="Phobius"/>
    </source>
</evidence>